<reference evidence="1 2" key="1">
    <citation type="submission" date="2016-01" db="EMBL/GenBank/DDBJ databases">
        <authorList>
            <person name="Manzoor S."/>
        </authorList>
    </citation>
    <scope>NUCLEOTIDE SEQUENCE [LARGE SCALE GENOMIC DNA]</scope>
    <source>
        <strain evidence="1">Methanoculleus sp MAB1</strain>
    </source>
</reference>
<evidence type="ECO:0000313" key="1">
    <source>
        <dbReference type="EMBL" id="CVK32494.1"/>
    </source>
</evidence>
<evidence type="ECO:0000313" key="2">
    <source>
        <dbReference type="Proteomes" id="UP000069850"/>
    </source>
</evidence>
<gene>
    <name evidence="1" type="ORF">MMAB1_1281</name>
</gene>
<sequence length="34" mass="3845">MLKIHAEVREDAKIGLGYLQRPFAAFATSREAVR</sequence>
<dbReference type="AlphaFoldDB" id="A0A0X3BLS8"/>
<dbReference type="KEGG" id="mema:MMAB1_1281"/>
<name>A0A0X3BLS8_9EURY</name>
<proteinExistence type="predicted"/>
<dbReference type="Proteomes" id="UP000069850">
    <property type="component" value="Chromosome 1"/>
</dbReference>
<accession>A0A0X3BLS8</accession>
<protein>
    <submittedName>
        <fullName evidence="1">Uncharacterized protein</fullName>
    </submittedName>
</protein>
<dbReference type="EMBL" id="LT158599">
    <property type="protein sequence ID" value="CVK32494.1"/>
    <property type="molecule type" value="Genomic_DNA"/>
</dbReference>
<organism evidence="1 2">
    <name type="scientific">Methanoculleus bourgensis</name>
    <dbReference type="NCBI Taxonomy" id="83986"/>
    <lineage>
        <taxon>Archaea</taxon>
        <taxon>Methanobacteriati</taxon>
        <taxon>Methanobacteriota</taxon>
        <taxon>Stenosarchaea group</taxon>
        <taxon>Methanomicrobia</taxon>
        <taxon>Methanomicrobiales</taxon>
        <taxon>Methanomicrobiaceae</taxon>
        <taxon>Methanoculleus</taxon>
    </lineage>
</organism>